<evidence type="ECO:0000313" key="2">
    <source>
        <dbReference type="Proteomes" id="UP000078240"/>
    </source>
</evidence>
<dbReference type="EMBL" id="LSBH01000004">
    <property type="protein sequence ID" value="OAQ80303.1"/>
    <property type="molecule type" value="Genomic_DNA"/>
</dbReference>
<accession>A0A179GSK5</accession>
<dbReference type="Proteomes" id="UP000078240">
    <property type="component" value="Unassembled WGS sequence"/>
</dbReference>
<evidence type="ECO:0000313" key="1">
    <source>
        <dbReference type="EMBL" id="OAQ80303.1"/>
    </source>
</evidence>
<reference evidence="1 2" key="1">
    <citation type="submission" date="2016-01" db="EMBL/GenBank/DDBJ databases">
        <title>Biosynthesis of antibiotic leucinostatins and their inhibition on Phytophthora in bio-control Purpureocillium lilacinum.</title>
        <authorList>
            <person name="Wang G."/>
            <person name="Liu Z."/>
            <person name="Lin R."/>
            <person name="Li E."/>
            <person name="Mao Z."/>
            <person name="Ling J."/>
            <person name="Yin W."/>
            <person name="Xie B."/>
        </authorList>
    </citation>
    <scope>NUCLEOTIDE SEQUENCE [LARGE SCALE GENOMIC DNA]</scope>
    <source>
        <strain evidence="1">PLBJ-1</strain>
    </source>
</reference>
<comment type="caution">
    <text evidence="1">The sequence shown here is derived from an EMBL/GenBank/DDBJ whole genome shotgun (WGS) entry which is preliminary data.</text>
</comment>
<gene>
    <name evidence="1" type="ORF">VFPBJ_05888</name>
</gene>
<proteinExistence type="predicted"/>
<organism evidence="1 2">
    <name type="scientific">Purpureocillium lilacinum</name>
    <name type="common">Paecilomyces lilacinus</name>
    <dbReference type="NCBI Taxonomy" id="33203"/>
    <lineage>
        <taxon>Eukaryota</taxon>
        <taxon>Fungi</taxon>
        <taxon>Dikarya</taxon>
        <taxon>Ascomycota</taxon>
        <taxon>Pezizomycotina</taxon>
        <taxon>Sordariomycetes</taxon>
        <taxon>Hypocreomycetidae</taxon>
        <taxon>Hypocreales</taxon>
        <taxon>Ophiocordycipitaceae</taxon>
        <taxon>Purpureocillium</taxon>
    </lineage>
</organism>
<protein>
    <submittedName>
        <fullName evidence="1">Uncharacterized protein</fullName>
    </submittedName>
</protein>
<dbReference type="AlphaFoldDB" id="A0A179GSK5"/>
<name>A0A179GSK5_PURLI</name>
<sequence length="175" mass="19596">MLEGHTTRNRTASMWVALPIFAWHTIELPDRQAQHRGPSRRTGKRWCVWILMPKTRLQTQSRAYPAVVAPRRGRSPPRPPVVQPCGCFKTVPGSLHACASRRSMPEAYCTRDGMKLCVAACGLELSYQWLARPMAYERHLGPWQHRGAESTSSEAAVKAVLQCGEPLDAETGPHQ</sequence>